<feature type="signal peptide" evidence="1">
    <location>
        <begin position="1"/>
        <end position="23"/>
    </location>
</feature>
<name>A0A7X0CDL6_9BURK</name>
<proteinExistence type="predicted"/>
<organism evidence="3 4">
    <name type="scientific">Massilia aurea</name>
    <dbReference type="NCBI Taxonomy" id="373040"/>
    <lineage>
        <taxon>Bacteria</taxon>
        <taxon>Pseudomonadati</taxon>
        <taxon>Pseudomonadota</taxon>
        <taxon>Betaproteobacteria</taxon>
        <taxon>Burkholderiales</taxon>
        <taxon>Oxalobacteraceae</taxon>
        <taxon>Telluria group</taxon>
        <taxon>Massilia</taxon>
    </lineage>
</organism>
<reference evidence="3 4" key="1">
    <citation type="submission" date="2020-08" db="EMBL/GenBank/DDBJ databases">
        <title>The Agave Microbiome: Exploring the role of microbial communities in plant adaptations to desert environments.</title>
        <authorList>
            <person name="Partida-Martinez L.P."/>
        </authorList>
    </citation>
    <scope>NUCLEOTIDE SEQUENCE [LARGE SCALE GENOMIC DNA]</scope>
    <source>
        <strain evidence="3 4">AT3.2</strain>
    </source>
</reference>
<dbReference type="InterPro" id="IPR007484">
    <property type="entry name" value="Peptidase_M28"/>
</dbReference>
<dbReference type="PANTHER" id="PTHR12147">
    <property type="entry name" value="METALLOPEPTIDASE M28 FAMILY MEMBER"/>
    <property type="match status" value="1"/>
</dbReference>
<dbReference type="InterPro" id="IPR045175">
    <property type="entry name" value="M28_fam"/>
</dbReference>
<dbReference type="EMBL" id="JACHBX010000001">
    <property type="protein sequence ID" value="MBB6133334.1"/>
    <property type="molecule type" value="Genomic_DNA"/>
</dbReference>
<dbReference type="RefSeq" id="WP_183552685.1">
    <property type="nucleotide sequence ID" value="NZ_JACHBX010000001.1"/>
</dbReference>
<feature type="chain" id="PRO_5030811323" description="Peptidase M28 domain-containing protein" evidence="1">
    <location>
        <begin position="24"/>
        <end position="487"/>
    </location>
</feature>
<dbReference type="SUPFAM" id="SSF53187">
    <property type="entry name" value="Zn-dependent exopeptidases"/>
    <property type="match status" value="1"/>
</dbReference>
<dbReference type="GO" id="GO:0008235">
    <property type="term" value="F:metalloexopeptidase activity"/>
    <property type="evidence" value="ECO:0007669"/>
    <property type="project" value="InterPro"/>
</dbReference>
<accession>A0A7X0CDL6</accession>
<dbReference type="GO" id="GO:0006508">
    <property type="term" value="P:proteolysis"/>
    <property type="evidence" value="ECO:0007669"/>
    <property type="project" value="InterPro"/>
</dbReference>
<dbReference type="PROSITE" id="PS51257">
    <property type="entry name" value="PROKAR_LIPOPROTEIN"/>
    <property type="match status" value="1"/>
</dbReference>
<evidence type="ECO:0000256" key="1">
    <source>
        <dbReference type="SAM" id="SignalP"/>
    </source>
</evidence>
<evidence type="ECO:0000313" key="4">
    <source>
        <dbReference type="Proteomes" id="UP000540787"/>
    </source>
</evidence>
<evidence type="ECO:0000313" key="3">
    <source>
        <dbReference type="EMBL" id="MBB6133334.1"/>
    </source>
</evidence>
<dbReference type="PANTHER" id="PTHR12147:SF26">
    <property type="entry name" value="PEPTIDASE M28 DOMAIN-CONTAINING PROTEIN"/>
    <property type="match status" value="1"/>
</dbReference>
<dbReference type="AlphaFoldDB" id="A0A7X0CDL6"/>
<keyword evidence="1" id="KW-0732">Signal</keyword>
<dbReference type="Proteomes" id="UP000540787">
    <property type="component" value="Unassembled WGS sequence"/>
</dbReference>
<protein>
    <recommendedName>
        <fullName evidence="2">Peptidase M28 domain-containing protein</fullName>
    </recommendedName>
</protein>
<gene>
    <name evidence="3" type="ORF">HD842_001445</name>
</gene>
<feature type="domain" description="Peptidase M28" evidence="2">
    <location>
        <begin position="249"/>
        <end position="453"/>
    </location>
</feature>
<dbReference type="Pfam" id="PF04389">
    <property type="entry name" value="Peptidase_M28"/>
    <property type="match status" value="1"/>
</dbReference>
<evidence type="ECO:0000259" key="2">
    <source>
        <dbReference type="Pfam" id="PF04389"/>
    </source>
</evidence>
<dbReference type="Gene3D" id="3.40.630.10">
    <property type="entry name" value="Zn peptidases"/>
    <property type="match status" value="2"/>
</dbReference>
<comment type="caution">
    <text evidence="3">The sequence shown here is derived from an EMBL/GenBank/DDBJ whole genome shotgun (WGS) entry which is preliminary data.</text>
</comment>
<keyword evidence="4" id="KW-1185">Reference proteome</keyword>
<sequence length="487" mass="51304">MRHLASALSISIALALTGCATSAQGPQTSGRDALTSSISADSLRGHLSFLSSDLLEGRGTPSRGVDLAAEYIAAQFRRAGLEAAGDDGYFQTANWQYAKRSPQDIALTVTAGGKTMTLDGTGASANFVDSVTLARTPAVFMTWQAALDDPDKANGKVLVVPAAAIPGAGAALQAKLKSKPALIVLIDRERRQARTQGGWLIDPSVAVAKGGAPVVLVHAADAATALEQGGATVAAKIVAPEIAPTKLRNVIGVLRGSDPALKSTYVMLSAHYDHLGIRDGEIFNGANDDGSGTVSVIEIAASMAAQKERPRRSIVFVALFGEELGLLGSRYYAKHPVFPLKDTVMNLNLEQLGRTDDSEGPQLRSATMTGFDYSTVGTTLQRAGEQTGIRFWKHPTNSDRYFARSDNQALADAGVPAHTLCVAFGFPDYHGKDDTWDKVDYDNLASVNRMIAVALQDIANDPAKPAWTAVPNAAKYRAAAAALQSSK</sequence>